<evidence type="ECO:0000256" key="1">
    <source>
        <dbReference type="SAM" id="Coils"/>
    </source>
</evidence>
<gene>
    <name evidence="2" type="ORF">ABID14_001436</name>
</gene>
<proteinExistence type="predicted"/>
<keyword evidence="1" id="KW-0175">Coiled coil</keyword>
<comment type="caution">
    <text evidence="2">The sequence shown here is derived from an EMBL/GenBank/DDBJ whole genome shotgun (WGS) entry which is preliminary data.</text>
</comment>
<evidence type="ECO:0000313" key="2">
    <source>
        <dbReference type="EMBL" id="MET3617801.1"/>
    </source>
</evidence>
<name>A0ABV2JC07_9FIRM</name>
<dbReference type="EMBL" id="JBEPMA010000009">
    <property type="protein sequence ID" value="MET3617801.1"/>
    <property type="molecule type" value="Genomic_DNA"/>
</dbReference>
<sequence>MNFDDKSIGKDSIDNFFDKLENEQLEEIKEIITQLKNTREEVIKTNKEILKSDPDNIDARLNLAEATAKNLIDKKKKIEKIISREFSKLKKEGYEDDSCIGDYYLIYETRPHISLQKNNI</sequence>
<reference evidence="2 3" key="1">
    <citation type="submission" date="2024-06" db="EMBL/GenBank/DDBJ databases">
        <title>Genomic Encyclopedia of Type Strains, Phase IV (KMG-IV): sequencing the most valuable type-strain genomes for metagenomic binning, comparative biology and taxonomic classification.</title>
        <authorList>
            <person name="Goeker M."/>
        </authorList>
    </citation>
    <scope>NUCLEOTIDE SEQUENCE [LARGE SCALE GENOMIC DNA]</scope>
    <source>
        <strain evidence="2 3">DSM 21460</strain>
    </source>
</reference>
<feature type="coiled-coil region" evidence="1">
    <location>
        <begin position="21"/>
        <end position="81"/>
    </location>
</feature>
<protein>
    <submittedName>
        <fullName evidence="2">Uncharacterized protein</fullName>
    </submittedName>
</protein>
<dbReference type="RefSeq" id="WP_354368588.1">
    <property type="nucleotide sequence ID" value="NZ_JBEPMA010000009.1"/>
</dbReference>
<accession>A0ABV2JC07</accession>
<keyword evidence="3" id="KW-1185">Reference proteome</keyword>
<evidence type="ECO:0000313" key="3">
    <source>
        <dbReference type="Proteomes" id="UP001549162"/>
    </source>
</evidence>
<organism evidence="2 3">
    <name type="scientific">Peptoniphilus olsenii</name>
    <dbReference type="NCBI Taxonomy" id="411570"/>
    <lineage>
        <taxon>Bacteria</taxon>
        <taxon>Bacillati</taxon>
        <taxon>Bacillota</taxon>
        <taxon>Tissierellia</taxon>
        <taxon>Tissierellales</taxon>
        <taxon>Peptoniphilaceae</taxon>
        <taxon>Peptoniphilus</taxon>
    </lineage>
</organism>
<dbReference type="Proteomes" id="UP001549162">
    <property type="component" value="Unassembled WGS sequence"/>
</dbReference>